<evidence type="ECO:0000259" key="1">
    <source>
        <dbReference type="Pfam" id="PF02464"/>
    </source>
</evidence>
<comment type="caution">
    <text evidence="2">The sequence shown here is derived from an EMBL/GenBank/DDBJ whole genome shotgun (WGS) entry which is preliminary data.</text>
</comment>
<reference evidence="2 3" key="1">
    <citation type="journal article" date="2010" name="Int. J. Syst. Evol. Microbiol.">
        <title>Thiohalobacter thiocyanaticus gen. nov., sp. nov., a moderately halophilic, sulfur-oxidizing gammaproteobacterium from hypersaline lakes, that utilizes thiocyanate.</title>
        <authorList>
            <person name="Sorokin D.Y."/>
            <person name="Kovaleva O.L."/>
            <person name="Tourova T.P."/>
            <person name="Muyzer G."/>
        </authorList>
    </citation>
    <scope>NUCLEOTIDE SEQUENCE [LARGE SCALE GENOMIC DNA]</scope>
    <source>
        <strain evidence="2 3">Hrh1</strain>
    </source>
</reference>
<dbReference type="Pfam" id="PF02464">
    <property type="entry name" value="CinA"/>
    <property type="match status" value="1"/>
</dbReference>
<protein>
    <submittedName>
        <fullName evidence="2">Nicotinamide-nucleotide amidohydrolase family protein</fullName>
    </submittedName>
</protein>
<organism evidence="2 3">
    <name type="scientific">Thiohalobacter thiocyanaticus</name>
    <dbReference type="NCBI Taxonomy" id="585455"/>
    <lineage>
        <taxon>Bacteria</taxon>
        <taxon>Pseudomonadati</taxon>
        <taxon>Pseudomonadota</taxon>
        <taxon>Gammaproteobacteria</taxon>
        <taxon>Thiohalobacterales</taxon>
        <taxon>Thiohalobacteraceae</taxon>
        <taxon>Thiohalobacter</taxon>
    </lineage>
</organism>
<keyword evidence="3" id="KW-1185">Reference proteome</keyword>
<dbReference type="NCBIfam" id="TIGR00199">
    <property type="entry name" value="PncC_domain"/>
    <property type="match status" value="1"/>
</dbReference>
<dbReference type="EMBL" id="QZMU01000001">
    <property type="protein sequence ID" value="RRQ22716.1"/>
    <property type="molecule type" value="Genomic_DNA"/>
</dbReference>
<gene>
    <name evidence="2" type="ORF">D6C00_12795</name>
</gene>
<dbReference type="InterPro" id="IPR036653">
    <property type="entry name" value="CinA-like_C"/>
</dbReference>
<evidence type="ECO:0000313" key="3">
    <source>
        <dbReference type="Proteomes" id="UP000287798"/>
    </source>
</evidence>
<name>A0A426QM18_9GAMM</name>
<keyword evidence="2" id="KW-0378">Hydrolase</keyword>
<evidence type="ECO:0000313" key="2">
    <source>
        <dbReference type="EMBL" id="RRQ22716.1"/>
    </source>
</evidence>
<dbReference type="Gene3D" id="3.90.950.20">
    <property type="entry name" value="CinA-like"/>
    <property type="match status" value="1"/>
</dbReference>
<feature type="domain" description="CinA C-terminal" evidence="1">
    <location>
        <begin position="25"/>
        <end position="176"/>
    </location>
</feature>
<dbReference type="GO" id="GO:0016787">
    <property type="term" value="F:hydrolase activity"/>
    <property type="evidence" value="ECO:0007669"/>
    <property type="project" value="UniProtKB-KW"/>
</dbReference>
<sequence length="180" mass="18965">MTGGGIRLDPVMTETGRNIETRLADLSQALGRAATEAGVMLTVAESCTGGWLAKVITDTSGSSHWFDRGFVTYTNVSKQDMLGVSPATLEAQGAVSEATVREMAAGALRHSKAQLSVAISGVAGPEGGTPDKPVGTVCFAWNRINEEPRTETRHLTGDRDAVRRQAVERALYGLLAALGH</sequence>
<dbReference type="InterPro" id="IPR008136">
    <property type="entry name" value="CinA_C"/>
</dbReference>
<dbReference type="OrthoDB" id="9801454at2"/>
<proteinExistence type="predicted"/>
<dbReference type="AlphaFoldDB" id="A0A426QM18"/>
<dbReference type="Proteomes" id="UP000287798">
    <property type="component" value="Unassembled WGS sequence"/>
</dbReference>
<dbReference type="SUPFAM" id="SSF142433">
    <property type="entry name" value="CinA-like"/>
    <property type="match status" value="1"/>
</dbReference>
<accession>A0A426QM18</accession>